<feature type="domain" description="Luciferase-like" evidence="3">
    <location>
        <begin position="1"/>
        <end position="309"/>
    </location>
</feature>
<dbReference type="InterPro" id="IPR036661">
    <property type="entry name" value="Luciferase-like_sf"/>
</dbReference>
<proteinExistence type="predicted"/>
<dbReference type="PANTHER" id="PTHR30137">
    <property type="entry name" value="LUCIFERASE-LIKE MONOOXYGENASE"/>
    <property type="match status" value="1"/>
</dbReference>
<dbReference type="RefSeq" id="WP_197311030.1">
    <property type="nucleotide sequence ID" value="NZ_JADZLT010000049.1"/>
</dbReference>
<comment type="similarity">
    <text evidence="1">To bacterial alkanal monooxygenase alpha and beta chains.</text>
</comment>
<dbReference type="GO" id="GO:0005829">
    <property type="term" value="C:cytosol"/>
    <property type="evidence" value="ECO:0007669"/>
    <property type="project" value="TreeGrafter"/>
</dbReference>
<dbReference type="Gene3D" id="3.20.20.30">
    <property type="entry name" value="Luciferase-like domain"/>
    <property type="match status" value="1"/>
</dbReference>
<dbReference type="PANTHER" id="PTHR30137:SF20">
    <property type="entry name" value="N-ACETYL-S-ALKYLCYSTEINE MONOOXYGENASE"/>
    <property type="match status" value="1"/>
</dbReference>
<dbReference type="EMBL" id="JADZLT010000049">
    <property type="protein sequence ID" value="MBH0237977.1"/>
    <property type="molecule type" value="Genomic_DNA"/>
</dbReference>
<comment type="caution">
    <text evidence="4">The sequence shown here is derived from an EMBL/GenBank/DDBJ whole genome shotgun (WGS) entry which is preliminary data.</text>
</comment>
<protein>
    <submittedName>
        <fullName evidence="4">MsnO8 family LLM class oxidoreductase</fullName>
        <ecNumber evidence="4">1.-.-.-</ecNumber>
    </submittedName>
</protein>
<gene>
    <name evidence="4" type="ORF">I5731_09110</name>
</gene>
<dbReference type="InterPro" id="IPR050766">
    <property type="entry name" value="Bact_Lucif_Oxidored"/>
</dbReference>
<reference evidence="4" key="1">
    <citation type="submission" date="2020-12" db="EMBL/GenBank/DDBJ databases">
        <title>Methylobrevis albus sp. nov., isolated from fresh water lack sediment.</title>
        <authorList>
            <person name="Zou Q."/>
        </authorList>
    </citation>
    <scope>NUCLEOTIDE SEQUENCE</scope>
    <source>
        <strain evidence="4">L22</strain>
    </source>
</reference>
<dbReference type="EC" id="1.-.-.-" evidence="4"/>
<accession>A0A931I096</accession>
<dbReference type="NCBIfam" id="TIGR03558">
    <property type="entry name" value="oxido_grp_1"/>
    <property type="match status" value="1"/>
</dbReference>
<name>A0A931I096_9HYPH</name>
<keyword evidence="5" id="KW-1185">Reference proteome</keyword>
<dbReference type="GO" id="GO:0016705">
    <property type="term" value="F:oxidoreductase activity, acting on paired donors, with incorporation or reduction of molecular oxygen"/>
    <property type="evidence" value="ECO:0007669"/>
    <property type="project" value="InterPro"/>
</dbReference>
<dbReference type="Pfam" id="PF00296">
    <property type="entry name" value="Bac_luciferase"/>
    <property type="match status" value="1"/>
</dbReference>
<sequence length="370" mass="38598">MRVSVLDQSTVAAGRSAGETIRDTVAFAQACERLGYARFWVSEHHGSPGIAGSAPEVLLGALAMATRRIRIGSAGVMLPHYGPLKVAEQFRVLDALAPGRIDLGLGRGPGADRQAAYALKPGALDNPFAMMGLDRFPEDVGHVVAWTRGAALPDGHPFAGIIAQPVADTTAPEPWIVGSSGATARVAGAQGLAYCYAHFFDDGAGAAEAIAAYRAAFRPSAARARPHVGLCVWAVAAPTEAAADALAEAYALWRLDRDRGHMPAFPGPAEVAAARPSPAGEDRLAALRTRIVRGTGAGVAARLREIAAALDADELVVVTTTHSPADRLRSCELLARAMGLGAAPERAAAWRAPDHRPITPTPSQDMEPQE</sequence>
<organism evidence="4 5">
    <name type="scientific">Methylobrevis albus</name>
    <dbReference type="NCBI Taxonomy" id="2793297"/>
    <lineage>
        <taxon>Bacteria</taxon>
        <taxon>Pseudomonadati</taxon>
        <taxon>Pseudomonadota</taxon>
        <taxon>Alphaproteobacteria</taxon>
        <taxon>Hyphomicrobiales</taxon>
        <taxon>Pleomorphomonadaceae</taxon>
        <taxon>Methylobrevis</taxon>
    </lineage>
</organism>
<evidence type="ECO:0000313" key="5">
    <source>
        <dbReference type="Proteomes" id="UP000631694"/>
    </source>
</evidence>
<feature type="compositionally biased region" description="Polar residues" evidence="2">
    <location>
        <begin position="361"/>
        <end position="370"/>
    </location>
</feature>
<dbReference type="InterPro" id="IPR019949">
    <property type="entry name" value="CmoO-like"/>
</dbReference>
<evidence type="ECO:0000256" key="1">
    <source>
        <dbReference type="ARBA" id="ARBA00007789"/>
    </source>
</evidence>
<evidence type="ECO:0000313" key="4">
    <source>
        <dbReference type="EMBL" id="MBH0237977.1"/>
    </source>
</evidence>
<dbReference type="AlphaFoldDB" id="A0A931I096"/>
<dbReference type="Proteomes" id="UP000631694">
    <property type="component" value="Unassembled WGS sequence"/>
</dbReference>
<dbReference type="SUPFAM" id="SSF51679">
    <property type="entry name" value="Bacterial luciferase-like"/>
    <property type="match status" value="1"/>
</dbReference>
<dbReference type="InterPro" id="IPR011251">
    <property type="entry name" value="Luciferase-like_dom"/>
</dbReference>
<feature type="region of interest" description="Disordered" evidence="2">
    <location>
        <begin position="345"/>
        <end position="370"/>
    </location>
</feature>
<evidence type="ECO:0000256" key="2">
    <source>
        <dbReference type="SAM" id="MobiDB-lite"/>
    </source>
</evidence>
<evidence type="ECO:0000259" key="3">
    <source>
        <dbReference type="Pfam" id="PF00296"/>
    </source>
</evidence>
<keyword evidence="4" id="KW-0560">Oxidoreductase</keyword>